<evidence type="ECO:0000256" key="7">
    <source>
        <dbReference type="ARBA" id="ARBA00023136"/>
    </source>
</evidence>
<dbReference type="Gene3D" id="1.20.81.30">
    <property type="entry name" value="Type II secretion system (T2SS), domain F"/>
    <property type="match status" value="2"/>
</dbReference>
<organism evidence="10 11">
    <name type="scientific">Candidatus Woesebacteria bacterium GW2011_GWB1_38_8</name>
    <dbReference type="NCBI Taxonomy" id="1618570"/>
    <lineage>
        <taxon>Bacteria</taxon>
        <taxon>Candidatus Woeseibacteriota</taxon>
    </lineage>
</organism>
<evidence type="ECO:0000256" key="1">
    <source>
        <dbReference type="ARBA" id="ARBA00004429"/>
    </source>
</evidence>
<keyword evidence="4" id="KW-0997">Cell inner membrane</keyword>
<keyword evidence="6 8" id="KW-1133">Transmembrane helix</keyword>
<dbReference type="PANTHER" id="PTHR30012:SF0">
    <property type="entry name" value="TYPE II SECRETION SYSTEM PROTEIN F-RELATED"/>
    <property type="match status" value="1"/>
</dbReference>
<dbReference type="PANTHER" id="PTHR30012">
    <property type="entry name" value="GENERAL SECRETION PATHWAY PROTEIN"/>
    <property type="match status" value="1"/>
</dbReference>
<evidence type="ECO:0000256" key="6">
    <source>
        <dbReference type="ARBA" id="ARBA00022989"/>
    </source>
</evidence>
<dbReference type="GO" id="GO:0015628">
    <property type="term" value="P:protein secretion by the type II secretion system"/>
    <property type="evidence" value="ECO:0007669"/>
    <property type="project" value="TreeGrafter"/>
</dbReference>
<evidence type="ECO:0000313" key="10">
    <source>
        <dbReference type="EMBL" id="KKQ84936.1"/>
    </source>
</evidence>
<evidence type="ECO:0000256" key="5">
    <source>
        <dbReference type="ARBA" id="ARBA00022692"/>
    </source>
</evidence>
<dbReference type="Proteomes" id="UP000034081">
    <property type="component" value="Unassembled WGS sequence"/>
</dbReference>
<evidence type="ECO:0000256" key="2">
    <source>
        <dbReference type="ARBA" id="ARBA00005745"/>
    </source>
</evidence>
<dbReference type="AlphaFoldDB" id="A0A0G0P6I9"/>
<comment type="similarity">
    <text evidence="2">Belongs to the GSP F family.</text>
</comment>
<feature type="transmembrane region" description="Helical" evidence="8">
    <location>
        <begin position="329"/>
        <end position="350"/>
    </location>
</feature>
<proteinExistence type="inferred from homology"/>
<comment type="caution">
    <text evidence="10">The sequence shown here is derived from an EMBL/GenBank/DDBJ whole genome shotgun (WGS) entry which is preliminary data.</text>
</comment>
<evidence type="ECO:0000256" key="3">
    <source>
        <dbReference type="ARBA" id="ARBA00022475"/>
    </source>
</evidence>
<evidence type="ECO:0000313" key="11">
    <source>
        <dbReference type="Proteomes" id="UP000034081"/>
    </source>
</evidence>
<dbReference type="STRING" id="1618570.UT08_C0012G0032"/>
<feature type="transmembrane region" description="Helical" evidence="8">
    <location>
        <begin position="174"/>
        <end position="193"/>
    </location>
</feature>
<keyword evidence="5 8" id="KW-0812">Transmembrane</keyword>
<dbReference type="InterPro" id="IPR018076">
    <property type="entry name" value="T2SS_GspF_dom"/>
</dbReference>
<comment type="subcellular location">
    <subcellularLocation>
        <location evidence="1">Cell inner membrane</location>
        <topology evidence="1">Multi-pass membrane protein</topology>
    </subcellularLocation>
</comment>
<name>A0A0G0P6I9_9BACT</name>
<feature type="transmembrane region" description="Helical" evidence="8">
    <location>
        <begin position="122"/>
        <end position="143"/>
    </location>
</feature>
<dbReference type="Pfam" id="PF00482">
    <property type="entry name" value="T2SSF"/>
    <property type="match status" value="2"/>
</dbReference>
<accession>A0A0G0P6I9</accession>
<dbReference type="PRINTS" id="PR00812">
    <property type="entry name" value="BCTERIALGSPF"/>
</dbReference>
<keyword evidence="7 8" id="KW-0472">Membrane</keyword>
<dbReference type="InterPro" id="IPR003004">
    <property type="entry name" value="GspF/PilC"/>
</dbReference>
<evidence type="ECO:0000256" key="8">
    <source>
        <dbReference type="SAM" id="Phobius"/>
    </source>
</evidence>
<evidence type="ECO:0000256" key="4">
    <source>
        <dbReference type="ARBA" id="ARBA00022519"/>
    </source>
</evidence>
<feature type="domain" description="Type II secretion system protein GspF" evidence="9">
    <location>
        <begin position="21"/>
        <end position="144"/>
    </location>
</feature>
<dbReference type="PATRIC" id="fig|1618570.3.peg.1082"/>
<evidence type="ECO:0000259" key="9">
    <source>
        <dbReference type="Pfam" id="PF00482"/>
    </source>
</evidence>
<gene>
    <name evidence="10" type="ORF">UT08_C0012G0032</name>
</gene>
<keyword evidence="3" id="KW-1003">Cell membrane</keyword>
<dbReference type="InterPro" id="IPR042094">
    <property type="entry name" value="T2SS_GspF_sf"/>
</dbReference>
<sequence>MKNLAQIQFFSNVSFQEKILFTKHIATLVKSGIPIPEALSTLIAQTRSAAFKKILEEILQDVDNGQSLSKALGKHGAVFDEFYVSLIAVSEESGTLEENLEFLSNQLSKDFSLRKKIKTAMLYPEIVLTMMLVVGGAISFFVLPKLVDFFESFDVELPLATKILLFIARTVKDYGVFIILGAIAIFVLFQLLIKVNKVRFSWHKFLVKAPVIGNLIAYGQLARFSRNLGTLIKSGVPITRSLKITADTLSNLKFKLDLIEVAGFLNKGKNIGETLENRRYSEYPPIVTKMISVGEKSGKLDEVLLYLGEFYDDEVDDLSQNLSTILEPILLVVIGIAVGFVALAIITPIYELTGSIGR</sequence>
<dbReference type="GO" id="GO:0005886">
    <property type="term" value="C:plasma membrane"/>
    <property type="evidence" value="ECO:0007669"/>
    <property type="project" value="UniProtKB-SubCell"/>
</dbReference>
<protein>
    <submittedName>
        <fullName evidence="10">Type IV pilus assembly protein PilC</fullName>
    </submittedName>
</protein>
<dbReference type="FunFam" id="1.20.81.30:FF:000001">
    <property type="entry name" value="Type II secretion system protein F"/>
    <property type="match status" value="1"/>
</dbReference>
<reference evidence="10 11" key="1">
    <citation type="journal article" date="2015" name="Nature">
        <title>rRNA introns, odd ribosomes, and small enigmatic genomes across a large radiation of phyla.</title>
        <authorList>
            <person name="Brown C.T."/>
            <person name="Hug L.A."/>
            <person name="Thomas B.C."/>
            <person name="Sharon I."/>
            <person name="Castelle C.J."/>
            <person name="Singh A."/>
            <person name="Wilkins M.J."/>
            <person name="Williams K.H."/>
            <person name="Banfield J.F."/>
        </authorList>
    </citation>
    <scope>NUCLEOTIDE SEQUENCE [LARGE SCALE GENOMIC DNA]</scope>
</reference>
<feature type="domain" description="Type II secretion system protein GspF" evidence="9">
    <location>
        <begin position="224"/>
        <end position="348"/>
    </location>
</feature>
<dbReference type="EMBL" id="LBVL01000012">
    <property type="protein sequence ID" value="KKQ84936.1"/>
    <property type="molecule type" value="Genomic_DNA"/>
</dbReference>